<comment type="caution">
    <text evidence="2">The sequence shown here is derived from an EMBL/GenBank/DDBJ whole genome shotgun (WGS) entry which is preliminary data.</text>
</comment>
<evidence type="ECO:0000313" key="3">
    <source>
        <dbReference type="Proteomes" id="UP000807115"/>
    </source>
</evidence>
<evidence type="ECO:0000259" key="1">
    <source>
        <dbReference type="Pfam" id="PF24758"/>
    </source>
</evidence>
<dbReference type="AlphaFoldDB" id="A0A921RDD8"/>
<dbReference type="InterPro" id="IPR055411">
    <property type="entry name" value="LRR_FXL15/At3g58940/PEG3-like"/>
</dbReference>
<sequence>MDLLRLPVDILRCAKLERLYLGCWHFPGTADLPDGTGVFPHLRELTMVHTFFEDRDLDHMLASSPVLETLALLVSFGKAKHVRLRGQRLQCVLFWESMAFDLEVVDSPLLKRLIMWDTCPPAPVGDVSWGSGFLKAHLS</sequence>
<dbReference type="Pfam" id="PF24758">
    <property type="entry name" value="LRR_At5g56370"/>
    <property type="match status" value="1"/>
</dbReference>
<dbReference type="SUPFAM" id="SSF52047">
    <property type="entry name" value="RNI-like"/>
    <property type="match status" value="1"/>
</dbReference>
<gene>
    <name evidence="2" type="ORF">BDA96_03G225500</name>
</gene>
<dbReference type="PANTHER" id="PTHR32141">
    <property type="match status" value="1"/>
</dbReference>
<dbReference type="EMBL" id="CM027682">
    <property type="protein sequence ID" value="KAG0538319.1"/>
    <property type="molecule type" value="Genomic_DNA"/>
</dbReference>
<name>A0A921RDD8_SORBI</name>
<proteinExistence type="predicted"/>
<dbReference type="PANTHER" id="PTHR32141:SF141">
    <property type="entry name" value="FBD DOMAIN-CONTAINING PROTEIN"/>
    <property type="match status" value="1"/>
</dbReference>
<feature type="domain" description="F-box/LRR-repeat protein 15/At3g58940/PEG3-like LRR" evidence="1">
    <location>
        <begin position="4"/>
        <end position="119"/>
    </location>
</feature>
<dbReference type="InterPro" id="IPR055302">
    <property type="entry name" value="F-box_dom-containing"/>
</dbReference>
<accession>A0A921RDD8</accession>
<reference evidence="2" key="1">
    <citation type="journal article" date="2019" name="BMC Genomics">
        <title>A new reference genome for Sorghum bicolor reveals high levels of sequence similarity between sweet and grain genotypes: implications for the genetics of sugar metabolism.</title>
        <authorList>
            <person name="Cooper E.A."/>
            <person name="Brenton Z.W."/>
            <person name="Flinn B.S."/>
            <person name="Jenkins J."/>
            <person name="Shu S."/>
            <person name="Flowers D."/>
            <person name="Luo F."/>
            <person name="Wang Y."/>
            <person name="Xia P."/>
            <person name="Barry K."/>
            <person name="Daum C."/>
            <person name="Lipzen A."/>
            <person name="Yoshinaga Y."/>
            <person name="Schmutz J."/>
            <person name="Saski C."/>
            <person name="Vermerris W."/>
            <person name="Kresovich S."/>
        </authorList>
    </citation>
    <scope>NUCLEOTIDE SEQUENCE</scope>
</reference>
<evidence type="ECO:0000313" key="2">
    <source>
        <dbReference type="EMBL" id="KAG0538319.1"/>
    </source>
</evidence>
<organism evidence="2 3">
    <name type="scientific">Sorghum bicolor</name>
    <name type="common">Sorghum</name>
    <name type="synonym">Sorghum vulgare</name>
    <dbReference type="NCBI Taxonomy" id="4558"/>
    <lineage>
        <taxon>Eukaryota</taxon>
        <taxon>Viridiplantae</taxon>
        <taxon>Streptophyta</taxon>
        <taxon>Embryophyta</taxon>
        <taxon>Tracheophyta</taxon>
        <taxon>Spermatophyta</taxon>
        <taxon>Magnoliopsida</taxon>
        <taxon>Liliopsida</taxon>
        <taxon>Poales</taxon>
        <taxon>Poaceae</taxon>
        <taxon>PACMAD clade</taxon>
        <taxon>Panicoideae</taxon>
        <taxon>Andropogonodae</taxon>
        <taxon>Andropogoneae</taxon>
        <taxon>Sorghinae</taxon>
        <taxon>Sorghum</taxon>
    </lineage>
</organism>
<reference evidence="2" key="2">
    <citation type="submission" date="2020-10" db="EMBL/GenBank/DDBJ databases">
        <authorList>
            <person name="Cooper E.A."/>
            <person name="Brenton Z.W."/>
            <person name="Flinn B.S."/>
            <person name="Jenkins J."/>
            <person name="Shu S."/>
            <person name="Flowers D."/>
            <person name="Luo F."/>
            <person name="Wang Y."/>
            <person name="Xia P."/>
            <person name="Barry K."/>
            <person name="Daum C."/>
            <person name="Lipzen A."/>
            <person name="Yoshinaga Y."/>
            <person name="Schmutz J."/>
            <person name="Saski C."/>
            <person name="Vermerris W."/>
            <person name="Kresovich S."/>
        </authorList>
    </citation>
    <scope>NUCLEOTIDE SEQUENCE</scope>
</reference>
<protein>
    <recommendedName>
        <fullName evidence="1">F-box/LRR-repeat protein 15/At3g58940/PEG3-like LRR domain-containing protein</fullName>
    </recommendedName>
</protein>
<dbReference type="Proteomes" id="UP000807115">
    <property type="component" value="Chromosome 3"/>
</dbReference>